<accession>A0A4R3JJD6</accession>
<sequence>MATPKPASPPSRDAPPDPPSRLGFWSRLFGLGPSVGRIDIRVSPFIDAAGQDQSAAILEILGAQKEFRVRTLASLPAIAAEGSREDALRACAQSAQGELTKLGADVIVWGDVPPPGTTLHVFFAAPPIIDDDPPGAIEPLTLLKMPVVMTPPLDAIFTLCTLAATNVPTDAKVHLIKTLLPPLLEACAAGFKTLPLDLSGREKASIEMVYANALAIFAQRLGVGELYALSLKPYRNALKGLSGDDVLGWARTQRNLGAVLQTMAERAEGDIETLEEAAKCYRSALERLSREAAPLTWASANNRLGEVLYKLDLISGETAGIKESLTLYQNALQVFNRARTPRLWAEVMTNFGQAAQVLGREMGNHELVERAIDACRHALEVRSREASPALWAAGQNNLGSALFLLGNMSGNVGHFEEALGAFVAARDIYVALAAPKMIEVTERNIAYAESRLPGTNAKTVRTGTDDREGDGEEWWRIGEEEERSDKASPPGAPGSGTPDA</sequence>
<reference evidence="3 4" key="1">
    <citation type="submission" date="2019-03" db="EMBL/GenBank/DDBJ databases">
        <title>Genomic Encyclopedia of Type Strains, Phase IV (KMG-IV): sequencing the most valuable type-strain genomes for metagenomic binning, comparative biology and taxonomic classification.</title>
        <authorList>
            <person name="Goeker M."/>
        </authorList>
    </citation>
    <scope>NUCLEOTIDE SEQUENCE [LARGE SCALE GENOMIC DNA]</scope>
    <source>
        <strain evidence="3 4">DSM 101688</strain>
    </source>
</reference>
<evidence type="ECO:0000256" key="1">
    <source>
        <dbReference type="SAM" id="Coils"/>
    </source>
</evidence>
<evidence type="ECO:0000313" key="4">
    <source>
        <dbReference type="Proteomes" id="UP000295304"/>
    </source>
</evidence>
<dbReference type="Proteomes" id="UP000295304">
    <property type="component" value="Unassembled WGS sequence"/>
</dbReference>
<dbReference type="InterPro" id="IPR011990">
    <property type="entry name" value="TPR-like_helical_dom_sf"/>
</dbReference>
<dbReference type="Gene3D" id="1.25.40.10">
    <property type="entry name" value="Tetratricopeptide repeat domain"/>
    <property type="match status" value="1"/>
</dbReference>
<keyword evidence="4" id="KW-1185">Reference proteome</keyword>
<dbReference type="OrthoDB" id="433986at2"/>
<feature type="coiled-coil region" evidence="1">
    <location>
        <begin position="264"/>
        <end position="291"/>
    </location>
</feature>
<evidence type="ECO:0000256" key="2">
    <source>
        <dbReference type="SAM" id="MobiDB-lite"/>
    </source>
</evidence>
<name>A0A4R3JJD6_9PROT</name>
<proteinExistence type="predicted"/>
<protein>
    <recommendedName>
        <fullName evidence="5">Tetratricopeptide repeat protein</fullName>
    </recommendedName>
</protein>
<keyword evidence="1" id="KW-0175">Coiled coil</keyword>
<dbReference type="SUPFAM" id="SSF48452">
    <property type="entry name" value="TPR-like"/>
    <property type="match status" value="1"/>
</dbReference>
<organism evidence="3 4">
    <name type="scientific">Varunaivibrio sulfuroxidans</name>
    <dbReference type="NCBI Taxonomy" id="1773489"/>
    <lineage>
        <taxon>Bacteria</taxon>
        <taxon>Pseudomonadati</taxon>
        <taxon>Pseudomonadota</taxon>
        <taxon>Alphaproteobacteria</taxon>
        <taxon>Rhodospirillales</taxon>
        <taxon>Magnetovibrionaceae</taxon>
        <taxon>Varunaivibrio</taxon>
    </lineage>
</organism>
<feature type="region of interest" description="Disordered" evidence="2">
    <location>
        <begin position="456"/>
        <end position="500"/>
    </location>
</feature>
<gene>
    <name evidence="3" type="ORF">EDD55_101312</name>
</gene>
<evidence type="ECO:0000313" key="3">
    <source>
        <dbReference type="EMBL" id="TCS64980.1"/>
    </source>
</evidence>
<evidence type="ECO:0008006" key="5">
    <source>
        <dbReference type="Google" id="ProtNLM"/>
    </source>
</evidence>
<dbReference type="RefSeq" id="WP_132937705.1">
    <property type="nucleotide sequence ID" value="NZ_CP119676.1"/>
</dbReference>
<dbReference type="EMBL" id="SLZW01000001">
    <property type="protein sequence ID" value="TCS64980.1"/>
    <property type="molecule type" value="Genomic_DNA"/>
</dbReference>
<comment type="caution">
    <text evidence="3">The sequence shown here is derived from an EMBL/GenBank/DDBJ whole genome shotgun (WGS) entry which is preliminary data.</text>
</comment>
<feature type="compositionally biased region" description="Basic and acidic residues" evidence="2">
    <location>
        <begin position="473"/>
        <end position="486"/>
    </location>
</feature>
<dbReference type="AlphaFoldDB" id="A0A4R3JJD6"/>